<dbReference type="AlphaFoldDB" id="A0AAW1H7G3"/>
<evidence type="ECO:0008006" key="6">
    <source>
        <dbReference type="Google" id="ProtNLM"/>
    </source>
</evidence>
<organism evidence="4 5">
    <name type="scientific">Saponaria officinalis</name>
    <name type="common">Common soapwort</name>
    <name type="synonym">Lychnis saponaria</name>
    <dbReference type="NCBI Taxonomy" id="3572"/>
    <lineage>
        <taxon>Eukaryota</taxon>
        <taxon>Viridiplantae</taxon>
        <taxon>Streptophyta</taxon>
        <taxon>Embryophyta</taxon>
        <taxon>Tracheophyta</taxon>
        <taxon>Spermatophyta</taxon>
        <taxon>Magnoliopsida</taxon>
        <taxon>eudicotyledons</taxon>
        <taxon>Gunneridae</taxon>
        <taxon>Pentapetalae</taxon>
        <taxon>Caryophyllales</taxon>
        <taxon>Caryophyllaceae</taxon>
        <taxon>Caryophylleae</taxon>
        <taxon>Saponaria</taxon>
    </lineage>
</organism>
<dbReference type="PANTHER" id="PTHR31623:SF110">
    <property type="entry name" value="VINORINE SYNTHASE-LIKE"/>
    <property type="match status" value="1"/>
</dbReference>
<dbReference type="Gene3D" id="3.30.559.10">
    <property type="entry name" value="Chloramphenicol acetyltransferase-like domain"/>
    <property type="match status" value="2"/>
</dbReference>
<dbReference type="EMBL" id="JBDFQZ010000012">
    <property type="protein sequence ID" value="KAK9671987.1"/>
    <property type="molecule type" value="Genomic_DNA"/>
</dbReference>
<evidence type="ECO:0000256" key="2">
    <source>
        <dbReference type="ARBA" id="ARBA00022679"/>
    </source>
</evidence>
<evidence type="ECO:0000256" key="3">
    <source>
        <dbReference type="ARBA" id="ARBA00023315"/>
    </source>
</evidence>
<dbReference type="Proteomes" id="UP001443914">
    <property type="component" value="Unassembled WGS sequence"/>
</dbReference>
<accession>A0AAW1H7G3</accession>
<protein>
    <recommendedName>
        <fullName evidence="6">Transferase</fullName>
    </recommendedName>
</protein>
<comment type="caution">
    <text evidence="4">The sequence shown here is derived from an EMBL/GenBank/DDBJ whole genome shotgun (WGS) entry which is preliminary data.</text>
</comment>
<keyword evidence="2" id="KW-0808">Transferase</keyword>
<dbReference type="Pfam" id="PF02458">
    <property type="entry name" value="Transferase"/>
    <property type="match status" value="1"/>
</dbReference>
<keyword evidence="5" id="KW-1185">Reference proteome</keyword>
<reference evidence="4" key="1">
    <citation type="submission" date="2024-03" db="EMBL/GenBank/DDBJ databases">
        <title>WGS assembly of Saponaria officinalis var. Norfolk2.</title>
        <authorList>
            <person name="Jenkins J."/>
            <person name="Shu S."/>
            <person name="Grimwood J."/>
            <person name="Barry K."/>
            <person name="Goodstein D."/>
            <person name="Schmutz J."/>
            <person name="Leebens-Mack J."/>
            <person name="Osbourn A."/>
        </authorList>
    </citation>
    <scope>NUCLEOTIDE SEQUENCE [LARGE SCALE GENOMIC DNA]</scope>
    <source>
        <strain evidence="4">JIC</strain>
    </source>
</reference>
<gene>
    <name evidence="4" type="ORF">RND81_12G067900</name>
</gene>
<evidence type="ECO:0000313" key="5">
    <source>
        <dbReference type="Proteomes" id="UP001443914"/>
    </source>
</evidence>
<name>A0AAW1H7G3_SAPOF</name>
<dbReference type="GO" id="GO:0016746">
    <property type="term" value="F:acyltransferase activity"/>
    <property type="evidence" value="ECO:0007669"/>
    <property type="project" value="UniProtKB-KW"/>
</dbReference>
<proteinExistence type="inferred from homology"/>
<evidence type="ECO:0000313" key="4">
    <source>
        <dbReference type="EMBL" id="KAK9671987.1"/>
    </source>
</evidence>
<comment type="similarity">
    <text evidence="1">Belongs to the plant acyltransferase family.</text>
</comment>
<dbReference type="InterPro" id="IPR023213">
    <property type="entry name" value="CAT-like_dom_sf"/>
</dbReference>
<keyword evidence="3" id="KW-0012">Acyltransferase</keyword>
<dbReference type="PANTHER" id="PTHR31623">
    <property type="entry name" value="F21J9.9"/>
    <property type="match status" value="1"/>
</dbReference>
<evidence type="ECO:0000256" key="1">
    <source>
        <dbReference type="ARBA" id="ARBA00009861"/>
    </source>
</evidence>
<sequence length="455" mass="50676">MEDKVQVQVTIISNELVKPSSPTPPHLKTHTLSYVDQMVPLPPLFPTCGIAFYTPTTTPLNIPHLKSTLSETLTRFYPVAGRVTQSTIMCDDRGVPFIETRVDSNISSVLDSPGKLDVMFKFLPPRESLKIADFGFAHLSIQVNVFACGGVAIGWYDIHKVMDGLSSASFFKHWASLAQAQPRPETMAQPKPDFESGLAVFPPVSEYKPLMSFDGLKGVQLGPPPAVKRFVFRNGCVSRLKEMAGSEKVGKPSRFMAVAGFIWEQAFRASQEAVKLMQGDEAEDTVLQVTLDMRSRLNPPLSKSTMGNLATIAIVRAEKRAKLPDFVAEIDNSISNLNNKIKEYKGDKGVEGIRENWNNLMEISSIYKEKSYKLVSWCRLGFNELDFRFGKPELVVPTDGIISPLQRNVIILNDYSSDVDGDGDGIEAWLFLEEKEMEILECNQEFLDFASPLLL</sequence>